<gene>
    <name evidence="1" type="ORF">PNE09_12400</name>
</gene>
<evidence type="ECO:0000313" key="1">
    <source>
        <dbReference type="EMBL" id="MDB8004853.1"/>
    </source>
</evidence>
<protein>
    <submittedName>
        <fullName evidence="1">Uncharacterized protein</fullName>
    </submittedName>
</protein>
<organism evidence="1 2">
    <name type="scientific">[Eubacterium] siraeum</name>
    <dbReference type="NCBI Taxonomy" id="39492"/>
    <lineage>
        <taxon>Bacteria</taxon>
        <taxon>Bacillati</taxon>
        <taxon>Bacillota</taxon>
        <taxon>Clostridia</taxon>
        <taxon>Eubacteriales</taxon>
        <taxon>Oscillospiraceae</taxon>
        <taxon>Oscillospiraceae incertae sedis</taxon>
    </lineage>
</organism>
<accession>A0AAW6D3S9</accession>
<dbReference type="AlphaFoldDB" id="A0AAW6D3S9"/>
<name>A0AAW6D3S9_9FIRM</name>
<dbReference type="EMBL" id="JAQLXW010000025">
    <property type="protein sequence ID" value="MDB8004853.1"/>
    <property type="molecule type" value="Genomic_DNA"/>
</dbReference>
<evidence type="ECO:0000313" key="2">
    <source>
        <dbReference type="Proteomes" id="UP001210809"/>
    </source>
</evidence>
<sequence length="78" mass="8586">PLNLLSDDKIRRTAVSVYTDLIYGIINFITFVKSLFFQKVLVLNPYPQTPFPGKGVKCGATALTPLGATPQTPFLKVM</sequence>
<feature type="non-terminal residue" evidence="1">
    <location>
        <position position="1"/>
    </location>
</feature>
<dbReference type="Proteomes" id="UP001210809">
    <property type="component" value="Unassembled WGS sequence"/>
</dbReference>
<proteinExistence type="predicted"/>
<reference evidence="1" key="1">
    <citation type="submission" date="2023-01" db="EMBL/GenBank/DDBJ databases">
        <title>Human gut microbiome strain richness.</title>
        <authorList>
            <person name="Chen-Liaw A."/>
        </authorList>
    </citation>
    <scope>NUCLEOTIDE SEQUENCE</scope>
    <source>
        <strain evidence="1">1001283st1_G1_1001283B150217_161031</strain>
    </source>
</reference>
<comment type="caution">
    <text evidence="1">The sequence shown here is derived from an EMBL/GenBank/DDBJ whole genome shotgun (WGS) entry which is preliminary data.</text>
</comment>